<gene>
    <name evidence="6" type="ORF">J2D73_17470</name>
</gene>
<dbReference type="InterPro" id="IPR002123">
    <property type="entry name" value="Plipid/glycerol_acylTrfase"/>
</dbReference>
<organism evidence="6 7">
    <name type="scientific">Acetobacter sacchari</name>
    <dbReference type="NCBI Taxonomy" id="2661687"/>
    <lineage>
        <taxon>Bacteria</taxon>
        <taxon>Pseudomonadati</taxon>
        <taxon>Pseudomonadota</taxon>
        <taxon>Alphaproteobacteria</taxon>
        <taxon>Acetobacterales</taxon>
        <taxon>Acetobacteraceae</taxon>
        <taxon>Acetobacter</taxon>
    </lineage>
</organism>
<keyword evidence="7" id="KW-1185">Reference proteome</keyword>
<protein>
    <submittedName>
        <fullName evidence="6">1-acyl-sn-glycerol-3-phosphate acyltransferase</fullName>
    </submittedName>
</protein>
<dbReference type="SMART" id="SM00563">
    <property type="entry name" value="PlsC"/>
    <property type="match status" value="1"/>
</dbReference>
<evidence type="ECO:0000256" key="1">
    <source>
        <dbReference type="ARBA" id="ARBA00005189"/>
    </source>
</evidence>
<evidence type="ECO:0000259" key="5">
    <source>
        <dbReference type="SMART" id="SM00563"/>
    </source>
</evidence>
<keyword evidence="4" id="KW-0472">Membrane</keyword>
<dbReference type="SUPFAM" id="SSF69593">
    <property type="entry name" value="Glycerol-3-phosphate (1)-acyltransferase"/>
    <property type="match status" value="1"/>
</dbReference>
<sequence length="247" mass="27044">MILLRSTAYSLYLVALTIVMGVLAFPIRLFAARLALPYAKLWCRLLIGGLRVLCGTTFRVEGLQRLPADGAFLIASQHQSAFDTLVWMLLLPKPAYVMKQELTRIPLVGPMLLLTGMVPVERGARSKAMRSLLKETAKAAANGRQIIIFPEGTRVAPGEIVPLKPGVAAMARHASLPVYPVATDSGRYWGRKGFFKRPGVISIVIGEKLEVEKRGDLLDEIRTAWRAGERRIGGETVGEVTGPNARD</sequence>
<keyword evidence="2" id="KW-0808">Transferase</keyword>
<dbReference type="GO" id="GO:0016746">
    <property type="term" value="F:acyltransferase activity"/>
    <property type="evidence" value="ECO:0007669"/>
    <property type="project" value="UniProtKB-KW"/>
</dbReference>
<name>A0ABS3M0B9_9PROT</name>
<comment type="pathway">
    <text evidence="1">Lipid metabolism.</text>
</comment>
<dbReference type="PANTHER" id="PTHR10434">
    <property type="entry name" value="1-ACYL-SN-GLYCEROL-3-PHOSPHATE ACYLTRANSFERASE"/>
    <property type="match status" value="1"/>
</dbReference>
<keyword evidence="4" id="KW-1133">Transmembrane helix</keyword>
<keyword evidence="3 6" id="KW-0012">Acyltransferase</keyword>
<evidence type="ECO:0000256" key="3">
    <source>
        <dbReference type="ARBA" id="ARBA00023315"/>
    </source>
</evidence>
<proteinExistence type="predicted"/>
<feature type="domain" description="Phospholipid/glycerol acyltransferase" evidence="5">
    <location>
        <begin position="72"/>
        <end position="186"/>
    </location>
</feature>
<accession>A0ABS3M0B9</accession>
<feature type="transmembrane region" description="Helical" evidence="4">
    <location>
        <begin position="12"/>
        <end position="31"/>
    </location>
</feature>
<dbReference type="Proteomes" id="UP000664771">
    <property type="component" value="Unassembled WGS sequence"/>
</dbReference>
<evidence type="ECO:0000313" key="6">
    <source>
        <dbReference type="EMBL" id="MBO1361578.1"/>
    </source>
</evidence>
<dbReference type="EMBL" id="JAFVMF010000025">
    <property type="protein sequence ID" value="MBO1361578.1"/>
    <property type="molecule type" value="Genomic_DNA"/>
</dbReference>
<comment type="caution">
    <text evidence="6">The sequence shown here is derived from an EMBL/GenBank/DDBJ whole genome shotgun (WGS) entry which is preliminary data.</text>
</comment>
<reference evidence="6 7" key="1">
    <citation type="submission" date="2021-03" db="EMBL/GenBank/DDBJ databases">
        <title>The complete genome sequence of Acetobacter sacchari TBRC 11175.</title>
        <authorList>
            <person name="Charoenyingcharoen P."/>
            <person name="Yukphan P."/>
        </authorList>
    </citation>
    <scope>NUCLEOTIDE SEQUENCE [LARGE SCALE GENOMIC DNA]</scope>
    <source>
        <strain evidence="6 7">TBRC 11175</strain>
    </source>
</reference>
<dbReference type="Pfam" id="PF01553">
    <property type="entry name" value="Acyltransferase"/>
    <property type="match status" value="1"/>
</dbReference>
<dbReference type="PANTHER" id="PTHR10434:SF40">
    <property type="entry name" value="1-ACYL-SN-GLYCEROL-3-PHOSPHATE ACYLTRANSFERASE"/>
    <property type="match status" value="1"/>
</dbReference>
<dbReference type="CDD" id="cd07989">
    <property type="entry name" value="LPLAT_AGPAT-like"/>
    <property type="match status" value="1"/>
</dbReference>
<keyword evidence="4" id="KW-0812">Transmembrane</keyword>
<evidence type="ECO:0000313" key="7">
    <source>
        <dbReference type="Proteomes" id="UP000664771"/>
    </source>
</evidence>
<evidence type="ECO:0000256" key="4">
    <source>
        <dbReference type="SAM" id="Phobius"/>
    </source>
</evidence>
<evidence type="ECO:0000256" key="2">
    <source>
        <dbReference type="ARBA" id="ARBA00022679"/>
    </source>
</evidence>
<dbReference type="RefSeq" id="WP_207883441.1">
    <property type="nucleotide sequence ID" value="NZ_JAFVMF010000025.1"/>
</dbReference>